<evidence type="ECO:0008006" key="2">
    <source>
        <dbReference type="Google" id="ProtNLM"/>
    </source>
</evidence>
<protein>
    <recommendedName>
        <fullName evidence="2">Toxin CdiA</fullName>
    </recommendedName>
</protein>
<gene>
    <name evidence="1" type="ORF">F7O97_31175</name>
</gene>
<dbReference type="AlphaFoldDB" id="A0A643IM13"/>
<accession>A0A643IM13</accession>
<evidence type="ECO:0000313" key="1">
    <source>
        <dbReference type="EMBL" id="KAB0758120.1"/>
    </source>
</evidence>
<sequence>MGGLAAEAVGGDFRTGALAAGVNEALEDSLAKQYASLPIDDKKGLLTMSSQLIGVLAASTQGDADAKSLQTGAWVAGNATQHNYLSHWQ</sequence>
<organism evidence="1">
    <name type="scientific">Pseudomonas aeruginosa</name>
    <dbReference type="NCBI Taxonomy" id="287"/>
    <lineage>
        <taxon>Bacteria</taxon>
        <taxon>Pseudomonadati</taxon>
        <taxon>Pseudomonadota</taxon>
        <taxon>Gammaproteobacteria</taxon>
        <taxon>Pseudomonadales</taxon>
        <taxon>Pseudomonadaceae</taxon>
        <taxon>Pseudomonas</taxon>
    </lineage>
</organism>
<comment type="caution">
    <text evidence="1">The sequence shown here is derived from an EMBL/GenBank/DDBJ whole genome shotgun (WGS) entry which is preliminary data.</text>
</comment>
<proteinExistence type="predicted"/>
<dbReference type="EMBL" id="VZIV01000175">
    <property type="protein sequence ID" value="KAB0758120.1"/>
    <property type="molecule type" value="Genomic_DNA"/>
</dbReference>
<feature type="non-terminal residue" evidence="1">
    <location>
        <position position="89"/>
    </location>
</feature>
<reference evidence="1" key="1">
    <citation type="submission" date="2019-09" db="EMBL/GenBank/DDBJ databases">
        <title>Whole genome sequence analysis of bacterial isolates in patients.</title>
        <authorList>
            <person name="Jeong K.C."/>
        </authorList>
    </citation>
    <scope>NUCLEOTIDE SEQUENCE</scope>
    <source>
        <strain evidence="1">KCJ3K105</strain>
    </source>
</reference>
<name>A0A643IM13_PSEAI</name>